<dbReference type="GO" id="GO:0005524">
    <property type="term" value="F:ATP binding"/>
    <property type="evidence" value="ECO:0007669"/>
    <property type="project" value="UniProtKB-KW"/>
</dbReference>
<dbReference type="GO" id="GO:0016887">
    <property type="term" value="F:ATP hydrolysis activity"/>
    <property type="evidence" value="ECO:0007669"/>
    <property type="project" value="InterPro"/>
</dbReference>
<dbReference type="Gene3D" id="3.40.50.300">
    <property type="entry name" value="P-loop containing nucleotide triphosphate hydrolases"/>
    <property type="match status" value="1"/>
</dbReference>
<protein>
    <submittedName>
        <fullName evidence="2">ABC transporter, ATP-binding protein</fullName>
    </submittedName>
</protein>
<dbReference type="Pfam" id="PF00005">
    <property type="entry name" value="ABC_tran"/>
    <property type="match status" value="1"/>
</dbReference>
<keyword evidence="3" id="KW-1185">Reference proteome</keyword>
<dbReference type="InterPro" id="IPR027417">
    <property type="entry name" value="P-loop_NTPase"/>
</dbReference>
<accession>U2MHX9</accession>
<dbReference type="InterPro" id="IPR003439">
    <property type="entry name" value="ABC_transporter-like_ATP-bd"/>
</dbReference>
<evidence type="ECO:0000259" key="1">
    <source>
        <dbReference type="Pfam" id="PF00005"/>
    </source>
</evidence>
<dbReference type="EMBL" id="AWET01000045">
    <property type="protein sequence ID" value="ERJ98863.1"/>
    <property type="molecule type" value="Genomic_DNA"/>
</dbReference>
<name>U2MHX9_9BACT</name>
<dbReference type="SUPFAM" id="SSF52540">
    <property type="entry name" value="P-loop containing nucleoside triphosphate hydrolases"/>
    <property type="match status" value="1"/>
</dbReference>
<reference evidence="2 3" key="1">
    <citation type="submission" date="2013-08" db="EMBL/GenBank/DDBJ databases">
        <authorList>
            <person name="Durkin A.S."/>
            <person name="Haft D.R."/>
            <person name="McCorrison J."/>
            <person name="Torralba M."/>
            <person name="Gillis M."/>
            <person name="Haft D.H."/>
            <person name="Methe B."/>
            <person name="Sutton G."/>
            <person name="Nelson K.E."/>
        </authorList>
    </citation>
    <scope>NUCLEOTIDE SEQUENCE [LARGE SCALE GENOMIC DNA]</scope>
    <source>
        <strain evidence="2 3">F0068</strain>
    </source>
</reference>
<keyword evidence="2" id="KW-0067">ATP-binding</keyword>
<dbReference type="PANTHER" id="PTHR43119:SF1">
    <property type="entry name" value="ABC TRANSPORTER DOMAIN-CONTAINING PROTEIN"/>
    <property type="match status" value="1"/>
</dbReference>
<feature type="domain" description="ABC transporter" evidence="1">
    <location>
        <begin position="20"/>
        <end position="161"/>
    </location>
</feature>
<proteinExistence type="predicted"/>
<evidence type="ECO:0000313" key="3">
    <source>
        <dbReference type="Proteomes" id="UP000016600"/>
    </source>
</evidence>
<sequence length="201" mass="22331">MLEFKNVRVSKDGRVPSAALSFIVRRGEMLYMRGGKGCGKSSLVEATMGFTPISEGYITIEGEPVTPASAATFRRLIAYVPQDLRLSEATPAALFDRVARLRINQKNSLSKDSLLAFWDAVNIDRTYYEMLFDTMDEATRRVLILSLAGILRRPLVLVDESLTATEDILLRKMAQQGSAVLVTGCRETGEGMYDKQITLEI</sequence>
<dbReference type="Proteomes" id="UP000016600">
    <property type="component" value="Unassembled WGS sequence"/>
</dbReference>
<dbReference type="AlphaFoldDB" id="U2MHX9"/>
<gene>
    <name evidence="2" type="ORF">HMPREF1218_0672</name>
</gene>
<dbReference type="CDD" id="cd00267">
    <property type="entry name" value="ABC_ATPase"/>
    <property type="match status" value="1"/>
</dbReference>
<keyword evidence="2" id="KW-0547">Nucleotide-binding</keyword>
<dbReference type="PATRIC" id="fig|1081904.3.peg.2103"/>
<dbReference type="RefSeq" id="WP_021584726.1">
    <property type="nucleotide sequence ID" value="NZ_AWET01000045.1"/>
</dbReference>
<comment type="caution">
    <text evidence="2">The sequence shown here is derived from an EMBL/GenBank/DDBJ whole genome shotgun (WGS) entry which is preliminary data.</text>
</comment>
<evidence type="ECO:0000313" key="2">
    <source>
        <dbReference type="EMBL" id="ERJ98863.1"/>
    </source>
</evidence>
<dbReference type="PANTHER" id="PTHR43119">
    <property type="entry name" value="ABC TRANSPORT PROTEIN ATP-BINDING COMPONENT-RELATED"/>
    <property type="match status" value="1"/>
</dbReference>
<organism evidence="2 3">
    <name type="scientific">Hoylesella pleuritidis F0068</name>
    <dbReference type="NCBI Taxonomy" id="1081904"/>
    <lineage>
        <taxon>Bacteria</taxon>
        <taxon>Pseudomonadati</taxon>
        <taxon>Bacteroidota</taxon>
        <taxon>Bacteroidia</taxon>
        <taxon>Bacteroidales</taxon>
        <taxon>Prevotellaceae</taxon>
        <taxon>Hoylesella</taxon>
    </lineage>
</organism>